<evidence type="ECO:0000259" key="3">
    <source>
        <dbReference type="Pfam" id="PF01551"/>
    </source>
</evidence>
<keyword evidence="2" id="KW-1133">Transmembrane helix</keyword>
<feature type="domain" description="M23ase beta-sheet core" evidence="3">
    <location>
        <begin position="292"/>
        <end position="386"/>
    </location>
</feature>
<dbReference type="FunFam" id="2.70.70.10:FF:000006">
    <property type="entry name" value="M23 family peptidase"/>
    <property type="match status" value="1"/>
</dbReference>
<dbReference type="InterPro" id="IPR011055">
    <property type="entry name" value="Dup_hybrid_motif"/>
</dbReference>
<dbReference type="EMBL" id="UOEF01000333">
    <property type="protein sequence ID" value="VAW01751.1"/>
    <property type="molecule type" value="Genomic_DNA"/>
</dbReference>
<proteinExistence type="predicted"/>
<dbReference type="Gene3D" id="2.70.70.10">
    <property type="entry name" value="Glucose Permease (Domain IIA)"/>
    <property type="match status" value="1"/>
</dbReference>
<accession>A0A3B0S6M0</accession>
<dbReference type="AlphaFoldDB" id="A0A3B0S6M0"/>
<protein>
    <submittedName>
        <fullName evidence="4">Peptidase M23/M37</fullName>
    </submittedName>
</protein>
<feature type="transmembrane region" description="Helical" evidence="2">
    <location>
        <begin position="62"/>
        <end position="82"/>
    </location>
</feature>
<dbReference type="InterPro" id="IPR016047">
    <property type="entry name" value="M23ase_b-sheet_dom"/>
</dbReference>
<reference evidence="4" key="1">
    <citation type="submission" date="2018-06" db="EMBL/GenBank/DDBJ databases">
        <authorList>
            <person name="Zhirakovskaya E."/>
        </authorList>
    </citation>
    <scope>NUCLEOTIDE SEQUENCE</scope>
</reference>
<feature type="non-terminal residue" evidence="4">
    <location>
        <position position="1"/>
    </location>
</feature>
<keyword evidence="1" id="KW-0732">Signal</keyword>
<gene>
    <name evidence="4" type="ORF">MNBD_ALPHA04-1994</name>
</gene>
<name>A0A3B0S6M0_9ZZZZ</name>
<evidence type="ECO:0000256" key="1">
    <source>
        <dbReference type="ARBA" id="ARBA00022729"/>
    </source>
</evidence>
<dbReference type="SUPFAM" id="SSF51261">
    <property type="entry name" value="Duplicated hybrid motif"/>
    <property type="match status" value="1"/>
</dbReference>
<dbReference type="GO" id="GO:0004222">
    <property type="term" value="F:metalloendopeptidase activity"/>
    <property type="evidence" value="ECO:0007669"/>
    <property type="project" value="TreeGrafter"/>
</dbReference>
<evidence type="ECO:0000256" key="2">
    <source>
        <dbReference type="SAM" id="Phobius"/>
    </source>
</evidence>
<evidence type="ECO:0000313" key="4">
    <source>
        <dbReference type="EMBL" id="VAW01751.1"/>
    </source>
</evidence>
<sequence>QTPSATARFGENIILRRVMQNQKTKSGLLARLDHMFTDREFFMRSHGQVRFLTISAKLQKRVALIIGVALGIWLLITLAMMVNQLTVSSERVALAEKEAAVNSSESRVAAYKDSIDGVAEDLSKRQDVLDQMTEKFFGSEMETRQASDENTEVEKQLSENTRKISAAFPEAAQLARLESRQIAFAHQLTRAANRRTAAAEAAIRKFGLNPDKLATASVRNLVNNSGGPLIPFFENGKDGLHPTLERLNNALQRMEALEQTLLAIPSAMPADVMMMSSNYGYRRDPITGGGAMHSGIDFKGPYGQPILAAAKGDVTHAGWKSGYGKTVEVTHGNGLMTRYAHLSRVNVATGQKVTQGLQVGAMGSTGRSTGTHLHFEVRLNDRAINPRPFLETNKDVLKIKAGARQRAKNSAQPGTSRGQK</sequence>
<dbReference type="Pfam" id="PF01551">
    <property type="entry name" value="Peptidase_M23"/>
    <property type="match status" value="1"/>
</dbReference>
<organism evidence="4">
    <name type="scientific">hydrothermal vent metagenome</name>
    <dbReference type="NCBI Taxonomy" id="652676"/>
    <lineage>
        <taxon>unclassified sequences</taxon>
        <taxon>metagenomes</taxon>
        <taxon>ecological metagenomes</taxon>
    </lineage>
</organism>
<dbReference type="PANTHER" id="PTHR21666:SF289">
    <property type="entry name" value="L-ALA--D-GLU ENDOPEPTIDASE"/>
    <property type="match status" value="1"/>
</dbReference>
<keyword evidence="2" id="KW-0472">Membrane</keyword>
<keyword evidence="2" id="KW-0812">Transmembrane</keyword>
<dbReference type="CDD" id="cd12797">
    <property type="entry name" value="M23_peptidase"/>
    <property type="match status" value="1"/>
</dbReference>
<dbReference type="InterPro" id="IPR050570">
    <property type="entry name" value="Cell_wall_metabolism_enzyme"/>
</dbReference>
<dbReference type="PANTHER" id="PTHR21666">
    <property type="entry name" value="PEPTIDASE-RELATED"/>
    <property type="match status" value="1"/>
</dbReference>